<keyword evidence="1" id="KW-0433">Leucine-rich repeat</keyword>
<dbReference type="InterPro" id="IPR025875">
    <property type="entry name" value="Leu-rich_rpt_4"/>
</dbReference>
<dbReference type="Gene3D" id="3.80.10.10">
    <property type="entry name" value="Ribonuclease Inhibitor"/>
    <property type="match status" value="1"/>
</dbReference>
<dbReference type="AlphaFoldDB" id="A0AA86N7C5"/>
<dbReference type="InterPro" id="IPR001611">
    <property type="entry name" value="Leu-rich_rpt"/>
</dbReference>
<evidence type="ECO:0000313" key="4">
    <source>
        <dbReference type="EMBL" id="CAI9914235.1"/>
    </source>
</evidence>
<dbReference type="EMBL" id="CAXDID020000582">
    <property type="protein sequence ID" value="CAL6104393.1"/>
    <property type="molecule type" value="Genomic_DNA"/>
</dbReference>
<evidence type="ECO:0000256" key="3">
    <source>
        <dbReference type="SAM" id="Coils"/>
    </source>
</evidence>
<organism evidence="4">
    <name type="scientific">Hexamita inflata</name>
    <dbReference type="NCBI Taxonomy" id="28002"/>
    <lineage>
        <taxon>Eukaryota</taxon>
        <taxon>Metamonada</taxon>
        <taxon>Diplomonadida</taxon>
        <taxon>Hexamitidae</taxon>
        <taxon>Hexamitinae</taxon>
        <taxon>Hexamita</taxon>
    </lineage>
</organism>
<dbReference type="PANTHER" id="PTHR46652">
    <property type="entry name" value="LEUCINE-RICH REPEAT AND IQ DOMAIN-CONTAINING PROTEIN 1-RELATED"/>
    <property type="match status" value="1"/>
</dbReference>
<dbReference type="InterPro" id="IPR050836">
    <property type="entry name" value="SDS22/Internalin_LRR"/>
</dbReference>
<name>A0AA86N7C5_9EUKA</name>
<reference evidence="5 6" key="2">
    <citation type="submission" date="2024-07" db="EMBL/GenBank/DDBJ databases">
        <authorList>
            <person name="Akdeniz Z."/>
        </authorList>
    </citation>
    <scope>NUCLEOTIDE SEQUENCE [LARGE SCALE GENOMIC DNA]</scope>
</reference>
<keyword evidence="2" id="KW-0677">Repeat</keyword>
<proteinExistence type="predicted"/>
<sequence length="374" mass="42113">MTKSVKHMTQQQTLLKLSLDKCNANKKMQVKNEEKLVKLLRVLTINDLELSQGGASGKHYALDIFYFQELLPNTALDLGHKKLVNISLLAALVNLQNLSLVRNEIVDLSPLSGLNLAQLNISQNCVVDLAPLKTQANLQNLTMSLNSVSDLTPVSSLVNLLQLDVAVNYISDISPLRFCSKLQNVYLSCNKISDISPLAHLKDLAFLAMFSNQVQDLSPLQSLRGLTTLYVWENRIVSVHPVSELPELKVLNVSYNRVVDVQSLRHTNLAQFQAQHNFISDFEPIRSHENFGKYEIENQKKASKQEVELSRRVISVQSAQSRLQKMKARKNSAMSLIKEAKAKIVYQQSHVISMFNRGVELFIAFLNSQNSDIF</sequence>
<dbReference type="InterPro" id="IPR032675">
    <property type="entry name" value="LRR_dom_sf"/>
</dbReference>
<dbReference type="PANTHER" id="PTHR46652:SF3">
    <property type="entry name" value="LEUCINE-RICH REPEAT-CONTAINING PROTEIN 9"/>
    <property type="match status" value="1"/>
</dbReference>
<dbReference type="SUPFAM" id="SSF52058">
    <property type="entry name" value="L domain-like"/>
    <property type="match status" value="1"/>
</dbReference>
<keyword evidence="3" id="KW-0175">Coiled coil</keyword>
<dbReference type="EMBL" id="CATOUU010000046">
    <property type="protein sequence ID" value="CAI9914235.1"/>
    <property type="molecule type" value="Genomic_DNA"/>
</dbReference>
<dbReference type="Proteomes" id="UP001642409">
    <property type="component" value="Unassembled WGS sequence"/>
</dbReference>
<evidence type="ECO:0000313" key="6">
    <source>
        <dbReference type="Proteomes" id="UP001642409"/>
    </source>
</evidence>
<keyword evidence="6" id="KW-1185">Reference proteome</keyword>
<evidence type="ECO:0000313" key="5">
    <source>
        <dbReference type="EMBL" id="CAL6104393.1"/>
    </source>
</evidence>
<gene>
    <name evidence="4" type="ORF">HINF_LOCUS1880</name>
    <name evidence="5" type="ORF">HINF_LOCUS72761</name>
</gene>
<protein>
    <submittedName>
        <fullName evidence="4">Leucine-rich repeat domain-containing protein</fullName>
    </submittedName>
    <submittedName>
        <fullName evidence="5">Leucine-rich_repeat domain-containing protein</fullName>
    </submittedName>
</protein>
<evidence type="ECO:0000256" key="1">
    <source>
        <dbReference type="ARBA" id="ARBA00022614"/>
    </source>
</evidence>
<comment type="caution">
    <text evidence="4">The sequence shown here is derived from an EMBL/GenBank/DDBJ whole genome shotgun (WGS) entry which is preliminary data.</text>
</comment>
<accession>A0AA86N7C5</accession>
<feature type="coiled-coil region" evidence="3">
    <location>
        <begin position="316"/>
        <end position="343"/>
    </location>
</feature>
<reference evidence="4" key="1">
    <citation type="submission" date="2023-06" db="EMBL/GenBank/DDBJ databases">
        <authorList>
            <person name="Kurt Z."/>
        </authorList>
    </citation>
    <scope>NUCLEOTIDE SEQUENCE</scope>
</reference>
<dbReference type="PROSITE" id="PS51450">
    <property type="entry name" value="LRR"/>
    <property type="match status" value="3"/>
</dbReference>
<evidence type="ECO:0000256" key="2">
    <source>
        <dbReference type="ARBA" id="ARBA00022737"/>
    </source>
</evidence>
<dbReference type="Pfam" id="PF12799">
    <property type="entry name" value="LRR_4"/>
    <property type="match status" value="1"/>
</dbReference>